<feature type="compositionally biased region" description="Basic and acidic residues" evidence="1">
    <location>
        <begin position="61"/>
        <end position="73"/>
    </location>
</feature>
<accession>A0A8S9NU68</accession>
<reference evidence="2" key="1">
    <citation type="submission" date="2019-12" db="EMBL/GenBank/DDBJ databases">
        <title>Genome sequencing and annotation of Brassica cretica.</title>
        <authorList>
            <person name="Studholme D.J."/>
            <person name="Sarris P."/>
        </authorList>
    </citation>
    <scope>NUCLEOTIDE SEQUENCE</scope>
    <source>
        <strain evidence="2">PFS-109/04</strain>
        <tissue evidence="2">Leaf</tissue>
    </source>
</reference>
<dbReference type="Proteomes" id="UP000712600">
    <property type="component" value="Unassembled WGS sequence"/>
</dbReference>
<evidence type="ECO:0000313" key="3">
    <source>
        <dbReference type="Proteomes" id="UP000712600"/>
    </source>
</evidence>
<feature type="compositionally biased region" description="Low complexity" evidence="1">
    <location>
        <begin position="74"/>
        <end position="84"/>
    </location>
</feature>
<sequence length="214" mass="23835">MNEIMGNSYTEEWSVILDFMSQLKLSRVESFLARYVLQSAVSHDDQTRPRQRRGRGGTESQSRDSSHFQDSHSPHSSYHTSPCAAHAPAPLAPAAAPAPASPGPPGLMSVAELVRQPCRDHLPYLTPFIRSGNGISAWINRMMYSALDKGHPTFTDFPTDKQHLWFRQFANSPGIPMRRSLSITSSSIKLWTTTGSRSTSGRRSGKSIRFDLIY</sequence>
<evidence type="ECO:0000313" key="2">
    <source>
        <dbReference type="EMBL" id="KAF3504643.1"/>
    </source>
</evidence>
<proteinExistence type="predicted"/>
<organism evidence="2 3">
    <name type="scientific">Brassica cretica</name>
    <name type="common">Mustard</name>
    <dbReference type="NCBI Taxonomy" id="69181"/>
    <lineage>
        <taxon>Eukaryota</taxon>
        <taxon>Viridiplantae</taxon>
        <taxon>Streptophyta</taxon>
        <taxon>Embryophyta</taxon>
        <taxon>Tracheophyta</taxon>
        <taxon>Spermatophyta</taxon>
        <taxon>Magnoliopsida</taxon>
        <taxon>eudicotyledons</taxon>
        <taxon>Gunneridae</taxon>
        <taxon>Pentapetalae</taxon>
        <taxon>rosids</taxon>
        <taxon>malvids</taxon>
        <taxon>Brassicales</taxon>
        <taxon>Brassicaceae</taxon>
        <taxon>Brassiceae</taxon>
        <taxon>Brassica</taxon>
    </lineage>
</organism>
<evidence type="ECO:0000256" key="1">
    <source>
        <dbReference type="SAM" id="MobiDB-lite"/>
    </source>
</evidence>
<dbReference type="AlphaFoldDB" id="A0A8S9NU68"/>
<gene>
    <name evidence="2" type="ORF">F2Q69_00044648</name>
</gene>
<name>A0A8S9NU68_BRACR</name>
<comment type="caution">
    <text evidence="2">The sequence shown here is derived from an EMBL/GenBank/DDBJ whole genome shotgun (WGS) entry which is preliminary data.</text>
</comment>
<dbReference type="EMBL" id="QGKX02001621">
    <property type="protein sequence ID" value="KAF3504643.1"/>
    <property type="molecule type" value="Genomic_DNA"/>
</dbReference>
<feature type="region of interest" description="Disordered" evidence="1">
    <location>
        <begin position="42"/>
        <end position="84"/>
    </location>
</feature>
<protein>
    <submittedName>
        <fullName evidence="2">Uncharacterized protein</fullName>
    </submittedName>
</protein>